<proteinExistence type="predicted"/>
<dbReference type="Proteomes" id="UP000029278">
    <property type="component" value="Unassembled WGS sequence"/>
</dbReference>
<dbReference type="HOGENOM" id="CLU_069356_45_0_9"/>
<evidence type="ECO:0000256" key="1">
    <source>
        <dbReference type="ARBA" id="ARBA00023125"/>
    </source>
</evidence>
<dbReference type="SUPFAM" id="SSF46689">
    <property type="entry name" value="Homeodomain-like"/>
    <property type="match status" value="1"/>
</dbReference>
<dbReference type="AlphaFoldDB" id="A0A090ZI93"/>
<evidence type="ECO:0000256" key="2">
    <source>
        <dbReference type="PROSITE-ProRule" id="PRU00335"/>
    </source>
</evidence>
<dbReference type="Pfam" id="PF00440">
    <property type="entry name" value="TetR_N"/>
    <property type="match status" value="1"/>
</dbReference>
<dbReference type="Gene3D" id="1.10.357.10">
    <property type="entry name" value="Tetracycline Repressor, domain 2"/>
    <property type="match status" value="1"/>
</dbReference>
<dbReference type="STRING" id="44252.DJ90_5752"/>
<gene>
    <name evidence="4" type="ORF">DJ90_5752</name>
</gene>
<dbReference type="PANTHER" id="PTHR30055">
    <property type="entry name" value="HTH-TYPE TRANSCRIPTIONAL REGULATOR RUTR"/>
    <property type="match status" value="1"/>
</dbReference>
<protein>
    <submittedName>
        <fullName evidence="4">Bacterial regulatory s, tetR family protein</fullName>
    </submittedName>
</protein>
<dbReference type="GO" id="GO:0003700">
    <property type="term" value="F:DNA-binding transcription factor activity"/>
    <property type="evidence" value="ECO:0007669"/>
    <property type="project" value="TreeGrafter"/>
</dbReference>
<dbReference type="SUPFAM" id="SSF48498">
    <property type="entry name" value="Tetracyclin repressor-like, C-terminal domain"/>
    <property type="match status" value="1"/>
</dbReference>
<dbReference type="PANTHER" id="PTHR30055:SF226">
    <property type="entry name" value="HTH-TYPE TRANSCRIPTIONAL REGULATOR PKSA"/>
    <property type="match status" value="1"/>
</dbReference>
<evidence type="ECO:0000313" key="5">
    <source>
        <dbReference type="Proteomes" id="UP000029278"/>
    </source>
</evidence>
<dbReference type="EMBL" id="JMQA01000014">
    <property type="protein sequence ID" value="KFN11049.1"/>
    <property type="molecule type" value="Genomic_DNA"/>
</dbReference>
<feature type="DNA-binding region" description="H-T-H motif" evidence="2">
    <location>
        <begin position="78"/>
        <end position="97"/>
    </location>
</feature>
<accession>A0A090ZI93</accession>
<feature type="domain" description="HTH tetR-type" evidence="3">
    <location>
        <begin position="56"/>
        <end position="115"/>
    </location>
</feature>
<name>A0A090ZI93_PAEMA</name>
<dbReference type="PROSITE" id="PS50977">
    <property type="entry name" value="HTH_TETR_2"/>
    <property type="match status" value="1"/>
</dbReference>
<dbReference type="GO" id="GO:0000976">
    <property type="term" value="F:transcription cis-regulatory region binding"/>
    <property type="evidence" value="ECO:0007669"/>
    <property type="project" value="TreeGrafter"/>
</dbReference>
<dbReference type="InterPro" id="IPR036271">
    <property type="entry name" value="Tet_transcr_reg_TetR-rel_C_sf"/>
</dbReference>
<dbReference type="InterPro" id="IPR001647">
    <property type="entry name" value="HTH_TetR"/>
</dbReference>
<reference evidence="4 5" key="1">
    <citation type="submission" date="2014-04" db="EMBL/GenBank/DDBJ databases">
        <authorList>
            <person name="Bishop-Lilly K.A."/>
            <person name="Broomall S.M."/>
            <person name="Chain P.S."/>
            <person name="Chertkov O."/>
            <person name="Coyne S.R."/>
            <person name="Daligault H.E."/>
            <person name="Davenport K.W."/>
            <person name="Erkkila T."/>
            <person name="Frey K.G."/>
            <person name="Gibbons H.S."/>
            <person name="Gu W."/>
            <person name="Jaissle J."/>
            <person name="Johnson S.L."/>
            <person name="Koroleva G.I."/>
            <person name="Ladner J.T."/>
            <person name="Lo C.-C."/>
            <person name="Minogue T.D."/>
            <person name="Munk C."/>
            <person name="Palacios G.F."/>
            <person name="Redden C.L."/>
            <person name="Rosenzweig C.N."/>
            <person name="Scholz M.B."/>
            <person name="Teshima H."/>
            <person name="Xu Y."/>
        </authorList>
    </citation>
    <scope>NUCLEOTIDE SEQUENCE [LARGE SCALE GENOMIC DNA]</scope>
    <source>
        <strain evidence="4 5">8244</strain>
    </source>
</reference>
<evidence type="ECO:0000313" key="4">
    <source>
        <dbReference type="EMBL" id="KFN11049.1"/>
    </source>
</evidence>
<evidence type="ECO:0000259" key="3">
    <source>
        <dbReference type="PROSITE" id="PS50977"/>
    </source>
</evidence>
<keyword evidence="1 2" id="KW-0238">DNA-binding</keyword>
<sequence>MRLHHLFLEQICIRQYIDFKSIKLLNEVKKLARRTDDSEFVKEYDVKEHKFMTMEEERRERIIDAALKEFSKGYTAASTDVIVKEAGISKGLLFHYFGSKRGFFLFLIKYASDLIIAEYEKVISESCDFLENIRRVSKLKVELSSQYPLEIGVLTKAYAAMKEVFPEGLPGDLLNSPLLAIQQVCQRSHNDRTLFKEGIDEEKAKNIMIWTINGLLDSQFRYGDDIAAYKAHSDELVKGLEEYLQILRTALYR</sequence>
<dbReference type="InterPro" id="IPR009057">
    <property type="entry name" value="Homeodomain-like_sf"/>
</dbReference>
<comment type="caution">
    <text evidence="4">The sequence shown here is derived from an EMBL/GenBank/DDBJ whole genome shotgun (WGS) entry which is preliminary data.</text>
</comment>
<organism evidence="4 5">
    <name type="scientific">Paenibacillus macerans</name>
    <name type="common">Bacillus macerans</name>
    <dbReference type="NCBI Taxonomy" id="44252"/>
    <lineage>
        <taxon>Bacteria</taxon>
        <taxon>Bacillati</taxon>
        <taxon>Bacillota</taxon>
        <taxon>Bacilli</taxon>
        <taxon>Bacillales</taxon>
        <taxon>Paenibacillaceae</taxon>
        <taxon>Paenibacillus</taxon>
    </lineage>
</organism>
<dbReference type="InterPro" id="IPR050109">
    <property type="entry name" value="HTH-type_TetR-like_transc_reg"/>
</dbReference>
<dbReference type="PATRIC" id="fig|44252.3.peg.1010"/>
<keyword evidence="5" id="KW-1185">Reference proteome</keyword>
<dbReference type="Gene3D" id="1.10.10.60">
    <property type="entry name" value="Homeodomain-like"/>
    <property type="match status" value="1"/>
</dbReference>